<keyword evidence="2" id="KW-0349">Heme</keyword>
<gene>
    <name evidence="10" type="ORF">RM531_06390</name>
</gene>
<evidence type="ECO:0000256" key="2">
    <source>
        <dbReference type="ARBA" id="ARBA00022617"/>
    </source>
</evidence>
<evidence type="ECO:0000256" key="4">
    <source>
        <dbReference type="ARBA" id="ARBA00022723"/>
    </source>
</evidence>
<comment type="caution">
    <text evidence="10">The sequence shown here is derived from an EMBL/GenBank/DDBJ whole genome shotgun (WGS) entry which is preliminary data.</text>
</comment>
<dbReference type="Pfam" id="PF02167">
    <property type="entry name" value="Cytochrom_C1"/>
    <property type="match status" value="1"/>
</dbReference>
<keyword evidence="11" id="KW-1185">Reference proteome</keyword>
<comment type="subcellular location">
    <subcellularLocation>
        <location evidence="1">Membrane</location>
    </subcellularLocation>
</comment>
<name>A0ABU3B7V1_9GAMM</name>
<evidence type="ECO:0000256" key="8">
    <source>
        <dbReference type="SAM" id="Phobius"/>
    </source>
</evidence>
<evidence type="ECO:0000313" key="10">
    <source>
        <dbReference type="EMBL" id="MDT0618095.1"/>
    </source>
</evidence>
<evidence type="ECO:0000256" key="9">
    <source>
        <dbReference type="SAM" id="SignalP"/>
    </source>
</evidence>
<dbReference type="InterPro" id="IPR002326">
    <property type="entry name" value="Cyt_c1"/>
</dbReference>
<feature type="transmembrane region" description="Helical" evidence="8">
    <location>
        <begin position="214"/>
        <end position="234"/>
    </location>
</feature>
<dbReference type="EMBL" id="JAVRHY010000004">
    <property type="protein sequence ID" value="MDT0618095.1"/>
    <property type="molecule type" value="Genomic_DNA"/>
</dbReference>
<feature type="signal peptide" evidence="9">
    <location>
        <begin position="1"/>
        <end position="20"/>
    </location>
</feature>
<reference evidence="10 11" key="1">
    <citation type="submission" date="2023-09" db="EMBL/GenBank/DDBJ databases">
        <authorList>
            <person name="Rey-Velasco X."/>
        </authorList>
    </citation>
    <scope>NUCLEOTIDE SEQUENCE [LARGE SCALE GENOMIC DNA]</scope>
    <source>
        <strain evidence="10 11">P385</strain>
    </source>
</reference>
<evidence type="ECO:0000256" key="5">
    <source>
        <dbReference type="ARBA" id="ARBA00022989"/>
    </source>
</evidence>
<keyword evidence="9" id="KW-0732">Signal</keyword>
<keyword evidence="4" id="KW-0479">Metal-binding</keyword>
<dbReference type="SUPFAM" id="SSF46626">
    <property type="entry name" value="Cytochrome c"/>
    <property type="match status" value="1"/>
</dbReference>
<keyword evidence="5 8" id="KW-1133">Transmembrane helix</keyword>
<feature type="chain" id="PRO_5045529380" evidence="9">
    <location>
        <begin position="21"/>
        <end position="243"/>
    </location>
</feature>
<accession>A0ABU3B7V1</accession>
<dbReference type="Gene3D" id="1.20.5.100">
    <property type="entry name" value="Cytochrome c1, transmembrane anchor, C-terminal"/>
    <property type="match status" value="1"/>
</dbReference>
<dbReference type="PANTHER" id="PTHR10266:SF3">
    <property type="entry name" value="CYTOCHROME C1, HEME PROTEIN, MITOCHONDRIAL"/>
    <property type="match status" value="1"/>
</dbReference>
<evidence type="ECO:0000256" key="7">
    <source>
        <dbReference type="ARBA" id="ARBA00023136"/>
    </source>
</evidence>
<dbReference type="InterPro" id="IPR036909">
    <property type="entry name" value="Cyt_c-like_dom_sf"/>
</dbReference>
<evidence type="ECO:0000256" key="3">
    <source>
        <dbReference type="ARBA" id="ARBA00022692"/>
    </source>
</evidence>
<keyword evidence="3 8" id="KW-0812">Transmembrane</keyword>
<proteinExistence type="predicted"/>
<evidence type="ECO:0000256" key="6">
    <source>
        <dbReference type="ARBA" id="ARBA00023004"/>
    </source>
</evidence>
<evidence type="ECO:0000256" key="1">
    <source>
        <dbReference type="ARBA" id="ARBA00004370"/>
    </source>
</evidence>
<keyword evidence="7 8" id="KW-0472">Membrane</keyword>
<sequence length="243" mass="26966">MMRRAVLILSAALMAPGVWAAGGHAVPYDFSPDLGNEASLQRGAGLFMNYCSGCHSLQYLRYQRMTDDLGIPEEMVQENLIFSDVPNHERIHTGLPEKSSTWFGKAPPDLTLVARSRGADWLYSFLRTYYIDDSRPTGVNNVVFSNTAMPHVLAPLQGYQAEPAHDDGGGGHGGAPEFELVQAGSMSEDQYEQAVADITNFLVYAGEPAKMVRYGMGFKVILFLAVFTLLAWLLKREFWRDVH</sequence>
<dbReference type="Proteomes" id="UP001259982">
    <property type="component" value="Unassembled WGS sequence"/>
</dbReference>
<keyword evidence="6" id="KW-0408">Iron</keyword>
<dbReference type="PANTHER" id="PTHR10266">
    <property type="entry name" value="CYTOCHROME C1"/>
    <property type="match status" value="1"/>
</dbReference>
<evidence type="ECO:0000313" key="11">
    <source>
        <dbReference type="Proteomes" id="UP001259982"/>
    </source>
</evidence>
<dbReference type="Gene3D" id="1.10.760.10">
    <property type="entry name" value="Cytochrome c-like domain"/>
    <property type="match status" value="1"/>
</dbReference>
<protein>
    <submittedName>
        <fullName evidence="10">Cytochrome c1</fullName>
    </submittedName>
</protein>
<organism evidence="10 11">
    <name type="scientific">Spectribacter acetivorans</name>
    <dbReference type="NCBI Taxonomy" id="3075603"/>
    <lineage>
        <taxon>Bacteria</taxon>
        <taxon>Pseudomonadati</taxon>
        <taxon>Pseudomonadota</taxon>
        <taxon>Gammaproteobacteria</taxon>
        <taxon>Salinisphaerales</taxon>
        <taxon>Salinisphaeraceae</taxon>
        <taxon>Spectribacter</taxon>
    </lineage>
</organism>
<dbReference type="PRINTS" id="PR00603">
    <property type="entry name" value="CYTOCHROMEC1"/>
</dbReference>